<dbReference type="AlphaFoldDB" id="A0A8W8IC90"/>
<evidence type="ECO:0000256" key="2">
    <source>
        <dbReference type="ARBA" id="ARBA00004541"/>
    </source>
</evidence>
<dbReference type="InterPro" id="IPR040057">
    <property type="entry name" value="Spe-39"/>
</dbReference>
<feature type="region of interest" description="Disordered" evidence="6">
    <location>
        <begin position="52"/>
        <end position="115"/>
    </location>
</feature>
<reference evidence="7" key="1">
    <citation type="submission" date="2022-08" db="UniProtKB">
        <authorList>
            <consortium name="EnsemblMetazoa"/>
        </authorList>
    </citation>
    <scope>IDENTIFICATION</scope>
    <source>
        <strain evidence="7">05x7-T-G4-1.051#20</strain>
    </source>
</reference>
<accession>A0A8W8IC90</accession>
<evidence type="ECO:0000256" key="1">
    <source>
        <dbReference type="ARBA" id="ARBA00004412"/>
    </source>
</evidence>
<dbReference type="GO" id="GO:0005770">
    <property type="term" value="C:late endosome"/>
    <property type="evidence" value="ECO:0007669"/>
    <property type="project" value="UniProtKB-SubCell"/>
</dbReference>
<evidence type="ECO:0000256" key="3">
    <source>
        <dbReference type="ARBA" id="ARBA00004603"/>
    </source>
</evidence>
<feature type="compositionally biased region" description="Low complexity" evidence="6">
    <location>
        <begin position="80"/>
        <end position="92"/>
    </location>
</feature>
<evidence type="ECO:0000256" key="5">
    <source>
        <dbReference type="ARBA" id="ARBA00023329"/>
    </source>
</evidence>
<feature type="compositionally biased region" description="Polar residues" evidence="6">
    <location>
        <begin position="64"/>
        <end position="74"/>
    </location>
</feature>
<organism evidence="7 8">
    <name type="scientific">Magallana gigas</name>
    <name type="common">Pacific oyster</name>
    <name type="synonym">Crassostrea gigas</name>
    <dbReference type="NCBI Taxonomy" id="29159"/>
    <lineage>
        <taxon>Eukaryota</taxon>
        <taxon>Metazoa</taxon>
        <taxon>Spiralia</taxon>
        <taxon>Lophotrochozoa</taxon>
        <taxon>Mollusca</taxon>
        <taxon>Bivalvia</taxon>
        <taxon>Autobranchia</taxon>
        <taxon>Pteriomorphia</taxon>
        <taxon>Ostreida</taxon>
        <taxon>Ostreoidea</taxon>
        <taxon>Ostreidae</taxon>
        <taxon>Magallana</taxon>
    </lineage>
</organism>
<comment type="subcellular location">
    <subcellularLocation>
        <location evidence="2">Cytoplasmic vesicle</location>
    </subcellularLocation>
    <subcellularLocation>
        <location evidence="1">Early endosome</location>
    </subcellularLocation>
    <subcellularLocation>
        <location evidence="3">Late endosome</location>
    </subcellularLocation>
</comment>
<proteinExistence type="predicted"/>
<dbReference type="Proteomes" id="UP000005408">
    <property type="component" value="Unassembled WGS sequence"/>
</dbReference>
<evidence type="ECO:0000313" key="7">
    <source>
        <dbReference type="EnsemblMetazoa" id="G13520.4:cds"/>
    </source>
</evidence>
<keyword evidence="5" id="KW-0968">Cytoplasmic vesicle</keyword>
<dbReference type="GO" id="GO:0007034">
    <property type="term" value="P:vacuolar transport"/>
    <property type="evidence" value="ECO:0007669"/>
    <property type="project" value="TreeGrafter"/>
</dbReference>
<dbReference type="PANTHER" id="PTHR13364">
    <property type="entry name" value="DEFECTIVE SPERMATOGENESIS PROTEIN 39"/>
    <property type="match status" value="1"/>
</dbReference>
<feature type="compositionally biased region" description="Polar residues" evidence="6">
    <location>
        <begin position="104"/>
        <end position="115"/>
    </location>
</feature>
<evidence type="ECO:0000256" key="6">
    <source>
        <dbReference type="SAM" id="MobiDB-lite"/>
    </source>
</evidence>
<evidence type="ECO:0000256" key="4">
    <source>
        <dbReference type="ARBA" id="ARBA00022753"/>
    </source>
</evidence>
<dbReference type="GO" id="GO:0005769">
    <property type="term" value="C:early endosome"/>
    <property type="evidence" value="ECO:0007669"/>
    <property type="project" value="UniProtKB-SubCell"/>
</dbReference>
<evidence type="ECO:0008006" key="9">
    <source>
        <dbReference type="Google" id="ProtNLM"/>
    </source>
</evidence>
<dbReference type="EnsemblMetazoa" id="G13520.4">
    <property type="protein sequence ID" value="G13520.4:cds"/>
    <property type="gene ID" value="G13520"/>
</dbReference>
<dbReference type="GO" id="GO:0006886">
    <property type="term" value="P:intracellular protein transport"/>
    <property type="evidence" value="ECO:0007669"/>
    <property type="project" value="TreeGrafter"/>
</dbReference>
<feature type="region of interest" description="Disordered" evidence="6">
    <location>
        <begin position="128"/>
        <end position="148"/>
    </location>
</feature>
<sequence>MSSLRRESQDEEEYWMKSRVNKSKFNLFDDNVTVENAEELAKSKKLLTQFEDDDVDTVNWDDTPVSSVTESSAISGHVVPPSASSLPKSASRPESRNVPPYMTHSRSQSESFGVTGRVSFTPSSLESVTPTVQYSKSQEKLHSLTSSSSARSLEDEIPSFISTSSGSKNLEEEIQYLKRALKKARELKFSPEDTIRKMILGEPYSLEVFRSKEEKLQLLDKAIQVHDGNAITAVILFLRQTIKPSLFNLELQRRPVAINHYLSYLRAHYDFKELDMSLNHNLSYLKAHYDFKELGDVLGMLNRTEEAAILKYKQAISAPDVRGKMNALRGCLKAHFIHEPDLAHEANLVEQHAALLERQWPIEDTDSKSEAQGNPLFRQFPRKVSILNMPLITTLYYCCFYHGRDAENLLTSPFAIKKQHQLSDKQYVWTALSARSRLKQWTGIEELLTAKGWFGSTKKVSVIGFDKVCEILHRTSAPEEILSKYLRMIDGSERRLNIARKYKCHEVVVETLVYLRDRHELQVYASKLPPGSLGLRNAQDALRSSTIKWKT</sequence>
<evidence type="ECO:0000313" key="8">
    <source>
        <dbReference type="Proteomes" id="UP000005408"/>
    </source>
</evidence>
<dbReference type="Gene3D" id="1.10.150.780">
    <property type="entry name" value="Vps16, C-terminal region"/>
    <property type="match status" value="1"/>
</dbReference>
<protein>
    <recommendedName>
        <fullName evidence="9">Spermatogenesis-defective protein 39 homolog</fullName>
    </recommendedName>
</protein>
<dbReference type="PANTHER" id="PTHR13364:SF6">
    <property type="entry name" value="SPERMATOGENESIS-DEFECTIVE PROTEIN 39 HOMOLOG"/>
    <property type="match status" value="1"/>
</dbReference>
<keyword evidence="4" id="KW-0967">Endosome</keyword>
<name>A0A8W8IC90_MAGGI</name>
<dbReference type="InterPro" id="IPR038132">
    <property type="entry name" value="Vps16_C_sf"/>
</dbReference>
<keyword evidence="8" id="KW-1185">Reference proteome</keyword>